<dbReference type="Gene3D" id="3.10.180.10">
    <property type="entry name" value="2,3-Dihydroxybiphenyl 1,2-Dioxygenase, domain 1"/>
    <property type="match status" value="1"/>
</dbReference>
<organism evidence="2 3">
    <name type="scientific">Flavobacterium sediminilitoris</name>
    <dbReference type="NCBI Taxonomy" id="2024526"/>
    <lineage>
        <taxon>Bacteria</taxon>
        <taxon>Pseudomonadati</taxon>
        <taxon>Bacteroidota</taxon>
        <taxon>Flavobacteriia</taxon>
        <taxon>Flavobacteriales</taxon>
        <taxon>Flavobacteriaceae</taxon>
        <taxon>Flavobacterium</taxon>
    </lineage>
</organism>
<dbReference type="SUPFAM" id="SSF54593">
    <property type="entry name" value="Glyoxalase/Bleomycin resistance protein/Dihydroxybiphenyl dioxygenase"/>
    <property type="match status" value="1"/>
</dbReference>
<accession>A0ABY4HSE6</accession>
<evidence type="ECO:0000313" key="2">
    <source>
        <dbReference type="EMBL" id="UOX35526.1"/>
    </source>
</evidence>
<dbReference type="InterPro" id="IPR028973">
    <property type="entry name" value="PhnB-like"/>
</dbReference>
<dbReference type="CDD" id="cd06588">
    <property type="entry name" value="PhnB_like"/>
    <property type="match status" value="1"/>
</dbReference>
<gene>
    <name evidence="2" type="ORF">LXD69_08380</name>
</gene>
<evidence type="ECO:0000313" key="3">
    <source>
        <dbReference type="Proteomes" id="UP000830454"/>
    </source>
</evidence>
<dbReference type="PANTHER" id="PTHR33990">
    <property type="entry name" value="PROTEIN YJDN-RELATED"/>
    <property type="match status" value="1"/>
</dbReference>
<keyword evidence="3" id="KW-1185">Reference proteome</keyword>
<name>A0ABY4HSE6_9FLAO</name>
<dbReference type="Pfam" id="PF06983">
    <property type="entry name" value="3-dmu-9_3-mt"/>
    <property type="match status" value="1"/>
</dbReference>
<dbReference type="PANTHER" id="PTHR33990:SF1">
    <property type="entry name" value="PROTEIN YJDN"/>
    <property type="match status" value="1"/>
</dbReference>
<reference evidence="2" key="1">
    <citation type="submission" date="2021-12" db="EMBL/GenBank/DDBJ databases">
        <authorList>
            <person name="Cha I.-T."/>
            <person name="Lee K.-E."/>
            <person name="Park S.-J."/>
        </authorList>
    </citation>
    <scope>NUCLEOTIDE SEQUENCE</scope>
    <source>
        <strain evidence="2">YSM-43</strain>
    </source>
</reference>
<dbReference type="InterPro" id="IPR029068">
    <property type="entry name" value="Glyas_Bleomycin-R_OHBP_Dase"/>
</dbReference>
<reference evidence="2" key="2">
    <citation type="submission" date="2022-04" db="EMBL/GenBank/DDBJ databases">
        <title>Complete Genome Sequence of Flavobacterium sediminilitoris YSM-43, Isolated from a Tidal Sediment.</title>
        <authorList>
            <person name="Lee P.A."/>
        </authorList>
    </citation>
    <scope>NUCLEOTIDE SEQUENCE</scope>
    <source>
        <strain evidence="2">YSM-43</strain>
    </source>
</reference>
<dbReference type="Proteomes" id="UP000830454">
    <property type="component" value="Chromosome"/>
</dbReference>
<protein>
    <submittedName>
        <fullName evidence="2">VOC family protein</fullName>
    </submittedName>
</protein>
<feature type="domain" description="PhnB-like" evidence="1">
    <location>
        <begin position="5"/>
        <end position="131"/>
    </location>
</feature>
<sequence>MNMTQINSYLTFNGNCLEAMQFYKECLGGKLLYQTIGDSPISEKIPKQMKHYIMHASLSKERLLLMASDIVDNDKLIKGNTISLFLNCSSEKEIREYYEKLSQGGKSNYQLEYNYWGVLFGTLIDKFGTHWVLNYNKNRSESFNL</sequence>
<proteinExistence type="predicted"/>
<evidence type="ECO:0000259" key="1">
    <source>
        <dbReference type="Pfam" id="PF06983"/>
    </source>
</evidence>
<dbReference type="EMBL" id="CP090145">
    <property type="protein sequence ID" value="UOX35526.1"/>
    <property type="molecule type" value="Genomic_DNA"/>
</dbReference>
<dbReference type="RefSeq" id="WP_246918757.1">
    <property type="nucleotide sequence ID" value="NZ_CP090145.1"/>
</dbReference>